<dbReference type="Proteomes" id="UP000515243">
    <property type="component" value="Chromosome 1"/>
</dbReference>
<evidence type="ECO:0000256" key="1">
    <source>
        <dbReference type="SAM" id="Phobius"/>
    </source>
</evidence>
<keyword evidence="1" id="KW-0472">Membrane</keyword>
<sequence>MDLVIVILITSIVIWKNWYTFYLILKFYKMNNRKETTINIIFLFNYLIYYYFLFMAATDSIESPLNGPLWLIIIFVVLTGCNISYDLKLLTFKEKNGANKG</sequence>
<name>A0A2S7FCI9_CLOBU</name>
<keyword evidence="1" id="KW-1133">Transmembrane helix</keyword>
<evidence type="ECO:0000313" key="3">
    <source>
        <dbReference type="EMBL" id="QMW91440.1"/>
    </source>
</evidence>
<dbReference type="OrthoDB" id="1921275at2"/>
<dbReference type="KEGG" id="cbut:ATN24_12255"/>
<dbReference type="GeneID" id="92944667"/>
<reference evidence="2 4" key="1">
    <citation type="submission" date="2016-01" db="EMBL/GenBank/DDBJ databases">
        <title>Characterization of the Clostridium difficile lineages that are prevalent in Hong Kong and China.</title>
        <authorList>
            <person name="Kwok J.S.-L."/>
            <person name="Lam W.-Y."/>
            <person name="Ip M."/>
            <person name="Chan T.-F."/>
            <person name="Hawkey P.M."/>
            <person name="Tsui S.K.-W."/>
        </authorList>
    </citation>
    <scope>NUCLEOTIDE SEQUENCE [LARGE SCALE GENOMIC DNA]</scope>
    <source>
        <strain evidence="2 4">300064</strain>
    </source>
</reference>
<evidence type="ECO:0000313" key="2">
    <source>
        <dbReference type="EMBL" id="PPV15923.1"/>
    </source>
</evidence>
<protein>
    <submittedName>
        <fullName evidence="2">Uncharacterized protein</fullName>
    </submittedName>
</protein>
<gene>
    <name evidence="2" type="ORF">AWN73_02230</name>
    <name evidence="3" type="ORF">FF104_10850</name>
</gene>
<dbReference type="Proteomes" id="UP000238081">
    <property type="component" value="Unassembled WGS sequence"/>
</dbReference>
<keyword evidence="1" id="KW-0812">Transmembrane</keyword>
<feature type="transmembrane region" description="Helical" evidence="1">
    <location>
        <begin position="6"/>
        <end position="25"/>
    </location>
</feature>
<dbReference type="AlphaFoldDB" id="A0A2S7FCI9"/>
<feature type="transmembrane region" description="Helical" evidence="1">
    <location>
        <begin position="69"/>
        <end position="87"/>
    </location>
</feature>
<dbReference type="EMBL" id="LRDH01000096">
    <property type="protein sequence ID" value="PPV15923.1"/>
    <property type="molecule type" value="Genomic_DNA"/>
</dbReference>
<dbReference type="EMBL" id="CP040626">
    <property type="protein sequence ID" value="QMW91440.1"/>
    <property type="molecule type" value="Genomic_DNA"/>
</dbReference>
<reference evidence="3 5" key="2">
    <citation type="submission" date="2019-05" db="EMBL/GenBank/DDBJ databases">
        <authorList>
            <person name="Schori C."/>
            <person name="Ahrens C."/>
        </authorList>
    </citation>
    <scope>NUCLEOTIDE SEQUENCE [LARGE SCALE GENOMIC DNA]</scope>
    <source>
        <strain evidence="3 5">DSM 10702</strain>
    </source>
</reference>
<evidence type="ECO:0000313" key="5">
    <source>
        <dbReference type="Proteomes" id="UP000515243"/>
    </source>
</evidence>
<proteinExistence type="predicted"/>
<accession>A0A2S7FCI9</accession>
<evidence type="ECO:0000313" key="4">
    <source>
        <dbReference type="Proteomes" id="UP000238081"/>
    </source>
</evidence>
<organism evidence="2 4">
    <name type="scientific">Clostridium butyricum</name>
    <dbReference type="NCBI Taxonomy" id="1492"/>
    <lineage>
        <taxon>Bacteria</taxon>
        <taxon>Bacillati</taxon>
        <taxon>Bacillota</taxon>
        <taxon>Clostridia</taxon>
        <taxon>Eubacteriales</taxon>
        <taxon>Clostridiaceae</taxon>
        <taxon>Clostridium</taxon>
    </lineage>
</organism>
<dbReference type="RefSeq" id="WP_002580599.1">
    <property type="nucleotide sequence ID" value="NZ_AP019716.1"/>
</dbReference>
<feature type="transmembrane region" description="Helical" evidence="1">
    <location>
        <begin position="37"/>
        <end position="57"/>
    </location>
</feature>